<dbReference type="EMBL" id="HBUE01098069">
    <property type="protein sequence ID" value="CAG6483949.1"/>
    <property type="molecule type" value="Transcribed_RNA"/>
</dbReference>
<evidence type="ECO:0000256" key="1">
    <source>
        <dbReference type="SAM" id="MobiDB-lite"/>
    </source>
</evidence>
<protein>
    <submittedName>
        <fullName evidence="2">(northern house mosquito) hypothetical protein</fullName>
    </submittedName>
</protein>
<dbReference type="EMBL" id="HBUE01098068">
    <property type="protein sequence ID" value="CAG6483945.1"/>
    <property type="molecule type" value="Transcribed_RNA"/>
</dbReference>
<dbReference type="EMBL" id="HBUE01303507">
    <property type="protein sequence ID" value="CAG6580138.1"/>
    <property type="molecule type" value="Transcribed_RNA"/>
</dbReference>
<feature type="region of interest" description="Disordered" evidence="1">
    <location>
        <begin position="191"/>
        <end position="234"/>
    </location>
</feature>
<name>A0A8D8H5X1_CULPI</name>
<dbReference type="AlphaFoldDB" id="A0A8D8H5X1"/>
<feature type="region of interest" description="Disordered" evidence="1">
    <location>
        <begin position="144"/>
        <end position="174"/>
    </location>
</feature>
<evidence type="ECO:0000313" key="2">
    <source>
        <dbReference type="EMBL" id="CAG6528402.1"/>
    </source>
</evidence>
<dbReference type="EMBL" id="HBUE01197480">
    <property type="protein sequence ID" value="CAG6528404.1"/>
    <property type="molecule type" value="Transcribed_RNA"/>
</dbReference>
<accession>A0A8D8H5X1</accession>
<feature type="compositionally biased region" description="Basic and acidic residues" evidence="1">
    <location>
        <begin position="205"/>
        <end position="214"/>
    </location>
</feature>
<reference evidence="2" key="1">
    <citation type="submission" date="2021-05" db="EMBL/GenBank/DDBJ databases">
        <authorList>
            <person name="Alioto T."/>
            <person name="Alioto T."/>
            <person name="Gomez Garrido J."/>
        </authorList>
    </citation>
    <scope>NUCLEOTIDE SEQUENCE</scope>
</reference>
<proteinExistence type="predicted"/>
<organism evidence="2">
    <name type="scientific">Culex pipiens</name>
    <name type="common">House mosquito</name>
    <dbReference type="NCBI Taxonomy" id="7175"/>
    <lineage>
        <taxon>Eukaryota</taxon>
        <taxon>Metazoa</taxon>
        <taxon>Ecdysozoa</taxon>
        <taxon>Arthropoda</taxon>
        <taxon>Hexapoda</taxon>
        <taxon>Insecta</taxon>
        <taxon>Pterygota</taxon>
        <taxon>Neoptera</taxon>
        <taxon>Endopterygota</taxon>
        <taxon>Diptera</taxon>
        <taxon>Nematocera</taxon>
        <taxon>Culicoidea</taxon>
        <taxon>Culicidae</taxon>
        <taxon>Culicinae</taxon>
        <taxon>Culicini</taxon>
        <taxon>Culex</taxon>
        <taxon>Culex</taxon>
    </lineage>
</organism>
<dbReference type="EMBL" id="HBUE01197479">
    <property type="protein sequence ID" value="CAG6528402.1"/>
    <property type="molecule type" value="Transcribed_RNA"/>
</dbReference>
<dbReference type="EMBL" id="HBUE01303506">
    <property type="protein sequence ID" value="CAG6580136.1"/>
    <property type="molecule type" value="Transcribed_RNA"/>
</dbReference>
<sequence>MGRYLGTFHSDDASSELLQLHPWMGYQDDWTSLGNPTSLSDDLCVLLLHDGRLPATEQSDVQDKRKEDGRCLVLCPEWNLRPWTSLQWMPLDGRHFVPYVGHDGARCRFHGTAGQHRGHESKVRRDSARNQWNDRSYSGIRVADHRGNSHAGKSNGQTVGVRVPHNGRDAHRRRNSVHAVCGLDATALELGNRRSAGRPGTGRLEAQRRGRDAGKGTGSGLRRSRGRTRYGGDC</sequence>